<evidence type="ECO:0000313" key="5">
    <source>
        <dbReference type="Proteomes" id="UP000663760"/>
    </source>
</evidence>
<evidence type="ECO:0000256" key="3">
    <source>
        <dbReference type="SAM" id="MobiDB-lite"/>
    </source>
</evidence>
<dbReference type="EMBL" id="LR746272">
    <property type="protein sequence ID" value="CAA7402623.1"/>
    <property type="molecule type" value="Genomic_DNA"/>
</dbReference>
<comment type="similarity">
    <text evidence="1">Belongs to the SDHAF4 family.</text>
</comment>
<accession>A0A7I8KXU0</accession>
<name>A0A7I8KXU0_SPIIN</name>
<organism evidence="4 5">
    <name type="scientific">Spirodela intermedia</name>
    <name type="common">Intermediate duckweed</name>
    <dbReference type="NCBI Taxonomy" id="51605"/>
    <lineage>
        <taxon>Eukaryota</taxon>
        <taxon>Viridiplantae</taxon>
        <taxon>Streptophyta</taxon>
        <taxon>Embryophyta</taxon>
        <taxon>Tracheophyta</taxon>
        <taxon>Spermatophyta</taxon>
        <taxon>Magnoliopsida</taxon>
        <taxon>Liliopsida</taxon>
        <taxon>Araceae</taxon>
        <taxon>Lemnoideae</taxon>
        <taxon>Spirodela</taxon>
    </lineage>
</organism>
<feature type="compositionally biased region" description="Basic and acidic residues" evidence="3">
    <location>
        <begin position="112"/>
        <end position="125"/>
    </location>
</feature>
<feature type="region of interest" description="Disordered" evidence="3">
    <location>
        <begin position="55"/>
        <end position="125"/>
    </location>
</feature>
<reference evidence="4" key="1">
    <citation type="submission" date="2020-02" db="EMBL/GenBank/DDBJ databases">
        <authorList>
            <person name="Scholz U."/>
            <person name="Mascher M."/>
            <person name="Fiebig A."/>
        </authorList>
    </citation>
    <scope>NUCLEOTIDE SEQUENCE</scope>
</reference>
<feature type="compositionally biased region" description="Basic and acidic residues" evidence="3">
    <location>
        <begin position="73"/>
        <end position="83"/>
    </location>
</feature>
<dbReference type="GO" id="GO:0034553">
    <property type="term" value="P:mitochondrial respiratory chain complex II assembly"/>
    <property type="evidence" value="ECO:0007669"/>
    <property type="project" value="TreeGrafter"/>
</dbReference>
<evidence type="ECO:0000313" key="4">
    <source>
        <dbReference type="EMBL" id="CAA7402623.1"/>
    </source>
</evidence>
<proteinExistence type="inferred from homology"/>
<dbReference type="InterPro" id="IPR012875">
    <property type="entry name" value="SDHF4"/>
</dbReference>
<evidence type="ECO:0000256" key="2">
    <source>
        <dbReference type="ARBA" id="ARBA00022170"/>
    </source>
</evidence>
<keyword evidence="5" id="KW-1185">Reference proteome</keyword>
<evidence type="ECO:0000256" key="1">
    <source>
        <dbReference type="ARBA" id="ARBA00005701"/>
    </source>
</evidence>
<dbReference type="GO" id="GO:0005739">
    <property type="term" value="C:mitochondrion"/>
    <property type="evidence" value="ECO:0007669"/>
    <property type="project" value="TreeGrafter"/>
</dbReference>
<sequence>MARNVGRLMSRLLEVGDPKLGLPYGARSFAFPIAESRSFSSAGQPQPQLHQHLKNANETTSSFAAPGGDVTEEEVKVVDGGKEADDDDDDGGEYVNRETGEVGGPRGPEPTRYGDWERGGRCSDF</sequence>
<dbReference type="AlphaFoldDB" id="A0A7I8KXU0"/>
<dbReference type="OrthoDB" id="201362at2759"/>
<dbReference type="Pfam" id="PF07896">
    <property type="entry name" value="DUF1674"/>
    <property type="match status" value="1"/>
</dbReference>
<protein>
    <recommendedName>
        <fullName evidence="2">Succinate dehydrogenase assembly factor 4, mitochondrial</fullName>
    </recommendedName>
</protein>
<dbReference type="PANTHER" id="PTHR28524:SF3">
    <property type="entry name" value="SUCCINATE DEHYDROGENASE ASSEMBLY FACTOR 4, MITOCHONDRIAL"/>
    <property type="match status" value="1"/>
</dbReference>
<dbReference type="PANTHER" id="PTHR28524">
    <property type="entry name" value="SUCCINATE DEHYDROGENASE ASSEMBLY FACTOR 4, MITOCHONDRIAL"/>
    <property type="match status" value="1"/>
</dbReference>
<dbReference type="Proteomes" id="UP000663760">
    <property type="component" value="Chromosome 9"/>
</dbReference>
<gene>
    <name evidence="4" type="ORF">SI8410_09013301</name>
</gene>